<sequence>MSEGEAVKNLTKAVTEKNETDISDNLQFLLTQKDTNLSTVDLFKDLLKFDNNKSIIKHTAELIAELARIESNREICTDRKLIEDLINLLDNEDADIILQSIRALGNICYENEEACTIIRLIGTNKILAILKHYGSGDSDTDKIITTKTSGLLVNLFTLNVEVMKASIQNGLMPIVEDILVKYSKQFDTSEALLTFQISIVNLVENYLDGYNPVFTQSLCKALIDVFKQSEIPEISIPCLEIFYGLCEQEEIKTIFAKEGVCELLVELIEKYKEKFNDEDSRDALRLACDFIVVVATGDDCMNLLYKNGQGLLYKKTLTLLESDDKDLLSTGILAIGNFARKDTHCIEMVNDGLSKKLIEMLKKYNTSTKLEDVKVQHALLSVLKNLLIPQQNKAKVIEEGLIEVIYPMIQIDQFFVVFKLLGTFRMAIEGQESTALDLLSRKDFIERLVHWCYNSDHLGVRGEVPRLISWLVKSCHSVKPFYLLLEVPDSIKCIVEMISSNHAVMQNEAFYALSLLYVGFSSQNCADTVNKFNEALINADIGKNLHFILTKYADKMDTPTIENLLALLEYICKSEKIVDHFKKIELQTPLIKLYSNPNIVKLDKLDSIKSLLCD</sequence>
<dbReference type="InterPro" id="IPR016024">
    <property type="entry name" value="ARM-type_fold"/>
</dbReference>
<dbReference type="InterPro" id="IPR040144">
    <property type="entry name" value="RAP1GDS1"/>
</dbReference>
<dbReference type="Proteomes" id="UP001652700">
    <property type="component" value="Unplaced"/>
</dbReference>
<evidence type="ECO:0000313" key="8">
    <source>
        <dbReference type="EnsemblMetazoa" id="XP_050501083.1"/>
    </source>
</evidence>
<evidence type="ECO:0008006" key="10">
    <source>
        <dbReference type="Google" id="ProtNLM"/>
    </source>
</evidence>
<keyword evidence="6" id="KW-0496">Mitochondrion</keyword>
<name>A0ABM5JT17_DIAVI</name>
<feature type="repeat" description="ARM" evidence="7">
    <location>
        <begin position="80"/>
        <end position="122"/>
    </location>
</feature>
<evidence type="ECO:0000256" key="6">
    <source>
        <dbReference type="ARBA" id="ARBA00023128"/>
    </source>
</evidence>
<reference evidence="8" key="1">
    <citation type="submission" date="2025-05" db="UniProtKB">
        <authorList>
            <consortium name="EnsemblMetazoa"/>
        </authorList>
    </citation>
    <scope>IDENTIFICATION</scope>
</reference>
<dbReference type="InterPro" id="IPR011989">
    <property type="entry name" value="ARM-like"/>
</dbReference>
<dbReference type="SMART" id="SM00185">
    <property type="entry name" value="ARM"/>
    <property type="match status" value="2"/>
</dbReference>
<keyword evidence="5" id="KW-0256">Endoplasmic reticulum</keyword>
<dbReference type="InterPro" id="IPR000225">
    <property type="entry name" value="Armadillo"/>
</dbReference>
<dbReference type="GeneID" id="126881086"/>
<dbReference type="EnsemblMetazoa" id="XM_050645126.1">
    <property type="protein sequence ID" value="XP_050501083.1"/>
    <property type="gene ID" value="LOC126881086"/>
</dbReference>
<dbReference type="PANTHER" id="PTHR10957">
    <property type="entry name" value="RAP1 GTPASE-GDP DISSOCIATION STIMULATOR 1"/>
    <property type="match status" value="1"/>
</dbReference>
<comment type="subcellular location">
    <subcellularLocation>
        <location evidence="3">Cytoplasm</location>
        <location evidence="3">Cytosol</location>
    </subcellularLocation>
    <subcellularLocation>
        <location evidence="2">Endoplasmic reticulum</location>
    </subcellularLocation>
    <subcellularLocation>
        <location evidence="1">Mitochondrion</location>
    </subcellularLocation>
</comment>
<dbReference type="Gene3D" id="1.25.10.10">
    <property type="entry name" value="Leucine-rich Repeat Variant"/>
    <property type="match status" value="2"/>
</dbReference>
<keyword evidence="9" id="KW-1185">Reference proteome</keyword>
<evidence type="ECO:0000256" key="3">
    <source>
        <dbReference type="ARBA" id="ARBA00004514"/>
    </source>
</evidence>
<proteinExistence type="predicted"/>
<organism evidence="8 9">
    <name type="scientific">Diabrotica virgifera virgifera</name>
    <name type="common">western corn rootworm</name>
    <dbReference type="NCBI Taxonomy" id="50390"/>
    <lineage>
        <taxon>Eukaryota</taxon>
        <taxon>Metazoa</taxon>
        <taxon>Ecdysozoa</taxon>
        <taxon>Arthropoda</taxon>
        <taxon>Hexapoda</taxon>
        <taxon>Insecta</taxon>
        <taxon>Pterygota</taxon>
        <taxon>Neoptera</taxon>
        <taxon>Endopterygota</taxon>
        <taxon>Coleoptera</taxon>
        <taxon>Polyphaga</taxon>
        <taxon>Cucujiformia</taxon>
        <taxon>Chrysomeloidea</taxon>
        <taxon>Chrysomelidae</taxon>
        <taxon>Galerucinae</taxon>
        <taxon>Diabroticina</taxon>
        <taxon>Diabroticites</taxon>
        <taxon>Diabrotica</taxon>
    </lineage>
</organism>
<evidence type="ECO:0000256" key="7">
    <source>
        <dbReference type="PROSITE-ProRule" id="PRU00259"/>
    </source>
</evidence>
<dbReference type="RefSeq" id="XP_050501083.1">
    <property type="nucleotide sequence ID" value="XM_050645126.1"/>
</dbReference>
<accession>A0ABM5JT17</accession>
<dbReference type="SUPFAM" id="SSF48371">
    <property type="entry name" value="ARM repeat"/>
    <property type="match status" value="1"/>
</dbReference>
<evidence type="ECO:0000256" key="4">
    <source>
        <dbReference type="ARBA" id="ARBA00022490"/>
    </source>
</evidence>
<protein>
    <recommendedName>
        <fullName evidence="10">Rap1 GTPase-GDP dissociation stimulator 1-B</fullName>
    </recommendedName>
</protein>
<evidence type="ECO:0000256" key="5">
    <source>
        <dbReference type="ARBA" id="ARBA00022824"/>
    </source>
</evidence>
<dbReference type="PROSITE" id="PS50176">
    <property type="entry name" value="ARM_REPEAT"/>
    <property type="match status" value="1"/>
</dbReference>
<evidence type="ECO:0000313" key="9">
    <source>
        <dbReference type="Proteomes" id="UP001652700"/>
    </source>
</evidence>
<evidence type="ECO:0000256" key="2">
    <source>
        <dbReference type="ARBA" id="ARBA00004240"/>
    </source>
</evidence>
<keyword evidence="4" id="KW-0963">Cytoplasm</keyword>
<evidence type="ECO:0000256" key="1">
    <source>
        <dbReference type="ARBA" id="ARBA00004173"/>
    </source>
</evidence>